<comment type="caution">
    <text evidence="2">The sequence shown here is derived from an EMBL/GenBank/DDBJ whole genome shotgun (WGS) entry which is preliminary data.</text>
</comment>
<proteinExistence type="predicted"/>
<accession>A0AAV5MS79</accession>
<reference evidence="2 3" key="1">
    <citation type="journal article" date="2021" name="Commun. Biol.">
        <title>The genome of Shorea leprosula (Dipterocarpaceae) highlights the ecological relevance of drought in aseasonal tropical rainforests.</title>
        <authorList>
            <person name="Ng K.K.S."/>
            <person name="Kobayashi M.J."/>
            <person name="Fawcett J.A."/>
            <person name="Hatakeyama M."/>
            <person name="Paape T."/>
            <person name="Ng C.H."/>
            <person name="Ang C.C."/>
            <person name="Tnah L.H."/>
            <person name="Lee C.T."/>
            <person name="Nishiyama T."/>
            <person name="Sese J."/>
            <person name="O'Brien M.J."/>
            <person name="Copetti D."/>
            <person name="Mohd Noor M.I."/>
            <person name="Ong R.C."/>
            <person name="Putra M."/>
            <person name="Sireger I.Z."/>
            <person name="Indrioko S."/>
            <person name="Kosugi Y."/>
            <person name="Izuno A."/>
            <person name="Isagi Y."/>
            <person name="Lee S.L."/>
            <person name="Shimizu K.K."/>
        </authorList>
    </citation>
    <scope>NUCLEOTIDE SEQUENCE [LARGE SCALE GENOMIC DNA]</scope>
    <source>
        <strain evidence="2">214</strain>
    </source>
</reference>
<keyword evidence="1" id="KW-1133">Transmembrane helix</keyword>
<sequence>MRALLFDSLIRVNPVRWQRVVEDPRMIRFYLKKVCLIIADGLTKGMCIAIYLFARSVVRMGKRSGWLHVALKQFSSSLQKAYGGVHEPPALLLTFLLSTPVSLSASSILA</sequence>
<evidence type="ECO:0000313" key="2">
    <source>
        <dbReference type="EMBL" id="GKV51974.1"/>
    </source>
</evidence>
<protein>
    <submittedName>
        <fullName evidence="2">Uncharacterized protein</fullName>
    </submittedName>
</protein>
<name>A0AAV5MS79_9ROSI</name>
<feature type="transmembrane region" description="Helical" evidence="1">
    <location>
        <begin position="34"/>
        <end position="54"/>
    </location>
</feature>
<evidence type="ECO:0000313" key="3">
    <source>
        <dbReference type="Proteomes" id="UP001054252"/>
    </source>
</evidence>
<dbReference type="EMBL" id="BPVZ01000580">
    <property type="protein sequence ID" value="GKV51974.1"/>
    <property type="molecule type" value="Genomic_DNA"/>
</dbReference>
<dbReference type="AlphaFoldDB" id="A0AAV5MS79"/>
<dbReference type="Proteomes" id="UP001054252">
    <property type="component" value="Unassembled WGS sequence"/>
</dbReference>
<keyword evidence="1" id="KW-0472">Membrane</keyword>
<organism evidence="2 3">
    <name type="scientific">Rubroshorea leprosula</name>
    <dbReference type="NCBI Taxonomy" id="152421"/>
    <lineage>
        <taxon>Eukaryota</taxon>
        <taxon>Viridiplantae</taxon>
        <taxon>Streptophyta</taxon>
        <taxon>Embryophyta</taxon>
        <taxon>Tracheophyta</taxon>
        <taxon>Spermatophyta</taxon>
        <taxon>Magnoliopsida</taxon>
        <taxon>eudicotyledons</taxon>
        <taxon>Gunneridae</taxon>
        <taxon>Pentapetalae</taxon>
        <taxon>rosids</taxon>
        <taxon>malvids</taxon>
        <taxon>Malvales</taxon>
        <taxon>Dipterocarpaceae</taxon>
        <taxon>Rubroshorea</taxon>
    </lineage>
</organism>
<keyword evidence="1" id="KW-0812">Transmembrane</keyword>
<gene>
    <name evidence="2" type="ORF">SLEP1_g58585</name>
</gene>
<evidence type="ECO:0000256" key="1">
    <source>
        <dbReference type="SAM" id="Phobius"/>
    </source>
</evidence>
<keyword evidence="3" id="KW-1185">Reference proteome</keyword>